<sequence>MRVRKKSIASSTLQYLWTSPILDRAGELRRNVDLVISPEFLASDLVDSHLSNLPYQNAHKLEHRNPDDITGVWGISHWRSERMFGNVTRRLHPTGTPYAQVSGTVWKEARWFRLLSYHRVQSPTEAIQRIQRGREVRFACEINEDWYDPPQGNIPILGDDPQFKTSHAFPLLGYDPSQSRFLFPNSWGQEWGDDSFGTFPIENWDRSIVSAWNITPHALSVPTNGETGIISRGWKLGDRYGDGVHCVEIFDIDNDEYLAWAFCIRRDGFLDVDEFFVRPEERGKGYAKVLTRLVARLGALTKLPIRLVVGFADTEDYSIDGARAVADMFGVNLVEADERWAAMFGIANATPRPSRNWKPVRPESIWEKLRPRTEEPVCEPKQYTVFYGTNREPVDASDLSKGYSNRRGYELRRGSCLVELPKTHKFGGVGKAFLALLKSAKSDQRRVVGTQGMGTEEFFAFARSWMQRSEGNHCNLLFIHGFQNSFNDAAIRAGQLGVDLKIPGSTFFYSWPSAESPMGYSADEATIETSVSYCHDFVFEILSKFPDVPLHVVAHSMGNRLAVNLFEKLATAAELPGELGQLIFAAADIDVDRFKQATPTFRGIPKRMTSYVSRGDLAVHLSERLHDFPRLGLAPPVTRVEGVDTILVEGFPVSELLGHGYFADSAPVLYDMFNLIRHGSDPDNRPLIKRETDSHAAIPFWSLPLS</sequence>
<proteinExistence type="predicted"/>
<evidence type="ECO:0000313" key="1">
    <source>
        <dbReference type="EMBL" id="TWU21735.1"/>
    </source>
</evidence>
<dbReference type="SUPFAM" id="SSF55729">
    <property type="entry name" value="Acyl-CoA N-acyltransferases (Nat)"/>
    <property type="match status" value="1"/>
</dbReference>
<protein>
    <submittedName>
        <fullName evidence="1">Uncharacterized protein</fullName>
    </submittedName>
</protein>
<dbReference type="AlphaFoldDB" id="A0A5C6CCH9"/>
<dbReference type="PANTHER" id="PTHR36513">
    <property type="entry name" value="ABC TRANSMEMBRANE TYPE-1 DOMAIN-CONTAINING PROTEIN"/>
    <property type="match status" value="1"/>
</dbReference>
<dbReference type="SUPFAM" id="SSF53474">
    <property type="entry name" value="alpha/beta-Hydrolases"/>
    <property type="match status" value="1"/>
</dbReference>
<dbReference type="PANTHER" id="PTHR36513:SF1">
    <property type="entry name" value="TRANSMEMBRANE PROTEIN"/>
    <property type="match status" value="1"/>
</dbReference>
<gene>
    <name evidence="1" type="ORF">Pla52o_39220</name>
</gene>
<dbReference type="Gene3D" id="3.40.50.1820">
    <property type="entry name" value="alpha/beta hydrolase"/>
    <property type="match status" value="1"/>
</dbReference>
<dbReference type="Pfam" id="PF05990">
    <property type="entry name" value="DUF900"/>
    <property type="match status" value="1"/>
</dbReference>
<dbReference type="InterPro" id="IPR029058">
    <property type="entry name" value="AB_hydrolase_fold"/>
</dbReference>
<accession>A0A5C6CCH9</accession>
<evidence type="ECO:0000313" key="2">
    <source>
        <dbReference type="Proteomes" id="UP000316304"/>
    </source>
</evidence>
<reference evidence="1 2" key="1">
    <citation type="submission" date="2019-02" db="EMBL/GenBank/DDBJ databases">
        <title>Deep-cultivation of Planctomycetes and their phenomic and genomic characterization uncovers novel biology.</title>
        <authorList>
            <person name="Wiegand S."/>
            <person name="Jogler M."/>
            <person name="Boedeker C."/>
            <person name="Pinto D."/>
            <person name="Vollmers J."/>
            <person name="Rivas-Marin E."/>
            <person name="Kohn T."/>
            <person name="Peeters S.H."/>
            <person name="Heuer A."/>
            <person name="Rast P."/>
            <person name="Oberbeckmann S."/>
            <person name="Bunk B."/>
            <person name="Jeske O."/>
            <person name="Meyerdierks A."/>
            <person name="Storesund J.E."/>
            <person name="Kallscheuer N."/>
            <person name="Luecker S."/>
            <person name="Lage O.M."/>
            <person name="Pohl T."/>
            <person name="Merkel B.J."/>
            <person name="Hornburger P."/>
            <person name="Mueller R.-W."/>
            <person name="Bruemmer F."/>
            <person name="Labrenz M."/>
            <person name="Spormann A.M."/>
            <person name="Op Den Camp H."/>
            <person name="Overmann J."/>
            <person name="Amann R."/>
            <person name="Jetten M.S.M."/>
            <person name="Mascher T."/>
            <person name="Medema M.H."/>
            <person name="Devos D.P."/>
            <person name="Kaster A.-K."/>
            <person name="Ovreas L."/>
            <person name="Rohde M."/>
            <person name="Galperin M.Y."/>
            <person name="Jogler C."/>
        </authorList>
    </citation>
    <scope>NUCLEOTIDE SEQUENCE [LARGE SCALE GENOMIC DNA]</scope>
    <source>
        <strain evidence="1 2">Pla52o</strain>
    </source>
</reference>
<keyword evidence="2" id="KW-1185">Reference proteome</keyword>
<dbReference type="InterPro" id="IPR016181">
    <property type="entry name" value="Acyl_CoA_acyltransferase"/>
</dbReference>
<dbReference type="SUPFAM" id="SSF54001">
    <property type="entry name" value="Cysteine proteinases"/>
    <property type="match status" value="1"/>
</dbReference>
<comment type="caution">
    <text evidence="1">The sequence shown here is derived from an EMBL/GenBank/DDBJ whole genome shotgun (WGS) entry which is preliminary data.</text>
</comment>
<dbReference type="Gene3D" id="3.90.70.10">
    <property type="entry name" value="Cysteine proteinases"/>
    <property type="match status" value="1"/>
</dbReference>
<dbReference type="Proteomes" id="UP000316304">
    <property type="component" value="Unassembled WGS sequence"/>
</dbReference>
<dbReference type="InterPro" id="IPR038765">
    <property type="entry name" value="Papain-like_cys_pep_sf"/>
</dbReference>
<dbReference type="InterPro" id="IPR010297">
    <property type="entry name" value="DUF900_hydrolase"/>
</dbReference>
<dbReference type="EMBL" id="SJPT01000006">
    <property type="protein sequence ID" value="TWU21735.1"/>
    <property type="molecule type" value="Genomic_DNA"/>
</dbReference>
<organism evidence="1 2">
    <name type="scientific">Novipirellula galeiformis</name>
    <dbReference type="NCBI Taxonomy" id="2528004"/>
    <lineage>
        <taxon>Bacteria</taxon>
        <taxon>Pseudomonadati</taxon>
        <taxon>Planctomycetota</taxon>
        <taxon>Planctomycetia</taxon>
        <taxon>Pirellulales</taxon>
        <taxon>Pirellulaceae</taxon>
        <taxon>Novipirellula</taxon>
    </lineage>
</organism>
<name>A0A5C6CCH9_9BACT</name>